<keyword evidence="1" id="KW-0446">Lipid-binding</keyword>
<keyword evidence="2" id="KW-0040">ANK repeat</keyword>
<feature type="repeat" description="ANK" evidence="2">
    <location>
        <begin position="212"/>
        <end position="244"/>
    </location>
</feature>
<dbReference type="SUPFAM" id="SSF48403">
    <property type="entry name" value="Ankyrin repeat"/>
    <property type="match status" value="1"/>
</dbReference>
<dbReference type="PROSITE" id="PS50297">
    <property type="entry name" value="ANK_REP_REGION"/>
    <property type="match status" value="1"/>
</dbReference>
<evidence type="ECO:0000256" key="2">
    <source>
        <dbReference type="PROSITE-ProRule" id="PRU00023"/>
    </source>
</evidence>
<feature type="repeat" description="ANK" evidence="2">
    <location>
        <begin position="179"/>
        <end position="211"/>
    </location>
</feature>
<evidence type="ECO:0000313" key="4">
    <source>
        <dbReference type="EMBL" id="KAK1736866.1"/>
    </source>
</evidence>
<reference evidence="4" key="1">
    <citation type="submission" date="2023-06" db="EMBL/GenBank/DDBJ databases">
        <title>Survivors Of The Sea: Transcriptome response of Skeletonema marinoi to long-term dormancy.</title>
        <authorList>
            <person name="Pinder M.I.M."/>
            <person name="Kourtchenko O."/>
            <person name="Robertson E.K."/>
            <person name="Larsson T."/>
            <person name="Maumus F."/>
            <person name="Osuna-Cruz C.M."/>
            <person name="Vancaester E."/>
            <person name="Stenow R."/>
            <person name="Vandepoele K."/>
            <person name="Ploug H."/>
            <person name="Bruchert V."/>
            <person name="Godhe A."/>
            <person name="Topel M."/>
        </authorList>
    </citation>
    <scope>NUCLEOTIDE SEQUENCE</scope>
    <source>
        <strain evidence="4">R05AC</strain>
    </source>
</reference>
<organism evidence="4 5">
    <name type="scientific">Skeletonema marinoi</name>
    <dbReference type="NCBI Taxonomy" id="267567"/>
    <lineage>
        <taxon>Eukaryota</taxon>
        <taxon>Sar</taxon>
        <taxon>Stramenopiles</taxon>
        <taxon>Ochrophyta</taxon>
        <taxon>Bacillariophyta</taxon>
        <taxon>Coscinodiscophyceae</taxon>
        <taxon>Thalassiosirophycidae</taxon>
        <taxon>Thalassiosirales</taxon>
        <taxon>Skeletonemataceae</taxon>
        <taxon>Skeletonema</taxon>
        <taxon>Skeletonema marinoi-dohrnii complex</taxon>
    </lineage>
</organism>
<dbReference type="PANTHER" id="PTHR24119">
    <property type="entry name" value="ACYL-COA-BINDING DOMAIN-CONTAINING PROTEIN 6"/>
    <property type="match status" value="1"/>
</dbReference>
<feature type="compositionally biased region" description="Polar residues" evidence="3">
    <location>
        <begin position="41"/>
        <end position="81"/>
    </location>
</feature>
<dbReference type="EMBL" id="JATAAI010000027">
    <property type="protein sequence ID" value="KAK1736866.1"/>
    <property type="molecule type" value="Genomic_DNA"/>
</dbReference>
<keyword evidence="5" id="KW-1185">Reference proteome</keyword>
<dbReference type="InterPro" id="IPR036770">
    <property type="entry name" value="Ankyrin_rpt-contain_sf"/>
</dbReference>
<gene>
    <name evidence="4" type="ORF">QTG54_012311</name>
</gene>
<sequence>MYGNYGNAQRTPYDDRFYTPRASAASVSSQRSNDRFYTPRTARSQGSNRSQMSLATARSNLSSASENTYKTTRSTFSSPSHYFNRPPTNPANTHSDMNRPISALDREMDLEAASLSIQHPTSPVHRPRTASQHSNRQSNTHQAQERVIKDIFSLARHARVSDVEELLIRGIPITSRDDNGNGILSIGCQQGSKRIAKLALRFGADINEQNESGSTPLHYCSLYQKTSLAEYLIKKGADTTIRNNEGQLY</sequence>
<feature type="region of interest" description="Disordered" evidence="3">
    <location>
        <begin position="1"/>
        <end position="98"/>
    </location>
</feature>
<feature type="compositionally biased region" description="Polar residues" evidence="3">
    <location>
        <begin position="129"/>
        <end position="142"/>
    </location>
</feature>
<evidence type="ECO:0000256" key="1">
    <source>
        <dbReference type="ARBA" id="ARBA00023121"/>
    </source>
</evidence>
<dbReference type="SMART" id="SM00248">
    <property type="entry name" value="ANK"/>
    <property type="match status" value="2"/>
</dbReference>
<protein>
    <submittedName>
        <fullName evidence="4">Ankyrin repeat domain-containing protein</fullName>
    </submittedName>
</protein>
<accession>A0AAD8XZM0</accession>
<dbReference type="PROSITE" id="PS50088">
    <property type="entry name" value="ANK_REPEAT"/>
    <property type="match status" value="2"/>
</dbReference>
<dbReference type="GO" id="GO:0000062">
    <property type="term" value="F:fatty-acyl-CoA binding"/>
    <property type="evidence" value="ECO:0007669"/>
    <property type="project" value="TreeGrafter"/>
</dbReference>
<dbReference type="InterPro" id="IPR002110">
    <property type="entry name" value="Ankyrin_rpt"/>
</dbReference>
<proteinExistence type="predicted"/>
<evidence type="ECO:0000256" key="3">
    <source>
        <dbReference type="SAM" id="MobiDB-lite"/>
    </source>
</evidence>
<dbReference type="Pfam" id="PF12796">
    <property type="entry name" value="Ank_2"/>
    <property type="match status" value="1"/>
</dbReference>
<feature type="compositionally biased region" description="Polar residues" evidence="3">
    <location>
        <begin position="1"/>
        <end position="10"/>
    </location>
</feature>
<evidence type="ECO:0000313" key="5">
    <source>
        <dbReference type="Proteomes" id="UP001224775"/>
    </source>
</evidence>
<name>A0AAD8XZM0_9STRA</name>
<feature type="region of interest" description="Disordered" evidence="3">
    <location>
        <begin position="117"/>
        <end position="144"/>
    </location>
</feature>
<dbReference type="Gene3D" id="1.25.40.20">
    <property type="entry name" value="Ankyrin repeat-containing domain"/>
    <property type="match status" value="1"/>
</dbReference>
<feature type="non-terminal residue" evidence="4">
    <location>
        <position position="1"/>
    </location>
</feature>
<dbReference type="PANTHER" id="PTHR24119:SF0">
    <property type="entry name" value="ACYL-COA-BINDING DOMAIN-CONTAINING PROTEIN 6"/>
    <property type="match status" value="1"/>
</dbReference>
<dbReference type="Proteomes" id="UP001224775">
    <property type="component" value="Unassembled WGS sequence"/>
</dbReference>
<dbReference type="AlphaFoldDB" id="A0AAD8XZM0"/>
<comment type="caution">
    <text evidence="4">The sequence shown here is derived from an EMBL/GenBank/DDBJ whole genome shotgun (WGS) entry which is preliminary data.</text>
</comment>